<evidence type="ECO:0000313" key="1">
    <source>
        <dbReference type="EMBL" id="KAK4356156.1"/>
    </source>
</evidence>
<reference evidence="1" key="1">
    <citation type="submission" date="2023-12" db="EMBL/GenBank/DDBJ databases">
        <title>Genome assembly of Anisodus tanguticus.</title>
        <authorList>
            <person name="Wang Y.-J."/>
        </authorList>
    </citation>
    <scope>NUCLEOTIDE SEQUENCE</scope>
    <source>
        <strain evidence="1">KB-2021</strain>
        <tissue evidence="1">Leaf</tissue>
    </source>
</reference>
<dbReference type="AlphaFoldDB" id="A0AAE1VA42"/>
<accession>A0AAE1VA42</accession>
<proteinExistence type="predicted"/>
<sequence>MTTSGLSGMSIREKSLVLEGSSGFGGPMMSMTLKTKNLGLMVLELWRVPLVLPGLSRFSRMNSDAEWLTMTGMLLNEKGGG</sequence>
<keyword evidence="2" id="KW-1185">Reference proteome</keyword>
<evidence type="ECO:0000313" key="2">
    <source>
        <dbReference type="Proteomes" id="UP001291623"/>
    </source>
</evidence>
<dbReference type="Proteomes" id="UP001291623">
    <property type="component" value="Unassembled WGS sequence"/>
</dbReference>
<organism evidence="1 2">
    <name type="scientific">Anisodus tanguticus</name>
    <dbReference type="NCBI Taxonomy" id="243964"/>
    <lineage>
        <taxon>Eukaryota</taxon>
        <taxon>Viridiplantae</taxon>
        <taxon>Streptophyta</taxon>
        <taxon>Embryophyta</taxon>
        <taxon>Tracheophyta</taxon>
        <taxon>Spermatophyta</taxon>
        <taxon>Magnoliopsida</taxon>
        <taxon>eudicotyledons</taxon>
        <taxon>Gunneridae</taxon>
        <taxon>Pentapetalae</taxon>
        <taxon>asterids</taxon>
        <taxon>lamiids</taxon>
        <taxon>Solanales</taxon>
        <taxon>Solanaceae</taxon>
        <taxon>Solanoideae</taxon>
        <taxon>Hyoscyameae</taxon>
        <taxon>Anisodus</taxon>
    </lineage>
</organism>
<protein>
    <submittedName>
        <fullName evidence="1">Uncharacterized protein</fullName>
    </submittedName>
</protein>
<gene>
    <name evidence="1" type="ORF">RND71_025127</name>
</gene>
<dbReference type="EMBL" id="JAVYJV010000013">
    <property type="protein sequence ID" value="KAK4356156.1"/>
    <property type="molecule type" value="Genomic_DNA"/>
</dbReference>
<comment type="caution">
    <text evidence="1">The sequence shown here is derived from an EMBL/GenBank/DDBJ whole genome shotgun (WGS) entry which is preliminary data.</text>
</comment>
<name>A0AAE1VA42_9SOLA</name>